<dbReference type="Gene3D" id="2.30.30.40">
    <property type="entry name" value="SH3 Domains"/>
    <property type="match status" value="1"/>
</dbReference>
<evidence type="ECO:0000256" key="1">
    <source>
        <dbReference type="SAM" id="MobiDB-lite"/>
    </source>
</evidence>
<keyword evidence="2" id="KW-0732">Signal</keyword>
<evidence type="ECO:0000259" key="3">
    <source>
        <dbReference type="Pfam" id="PF08239"/>
    </source>
</evidence>
<evidence type="ECO:0000313" key="4">
    <source>
        <dbReference type="EMBL" id="KES05422.1"/>
    </source>
</evidence>
<dbReference type="eggNOG" id="COG4991">
    <property type="taxonomic scope" value="Bacteria"/>
</dbReference>
<protein>
    <recommendedName>
        <fullName evidence="3">SH3b domain-containing protein</fullName>
    </recommendedName>
</protein>
<accession>A0A081XPE9</accession>
<name>A0A081XPE9_STRTO</name>
<organism evidence="4 5">
    <name type="scientific">Streptomyces toyocaensis</name>
    <dbReference type="NCBI Taxonomy" id="55952"/>
    <lineage>
        <taxon>Bacteria</taxon>
        <taxon>Bacillati</taxon>
        <taxon>Actinomycetota</taxon>
        <taxon>Actinomycetes</taxon>
        <taxon>Kitasatosporales</taxon>
        <taxon>Streptomycetaceae</taxon>
        <taxon>Streptomyces</taxon>
    </lineage>
</organism>
<dbReference type="Pfam" id="PF08239">
    <property type="entry name" value="SH3_3"/>
    <property type="match status" value="1"/>
</dbReference>
<feature type="region of interest" description="Disordered" evidence="1">
    <location>
        <begin position="18"/>
        <end position="86"/>
    </location>
</feature>
<evidence type="ECO:0000313" key="5">
    <source>
        <dbReference type="Proteomes" id="UP000028341"/>
    </source>
</evidence>
<dbReference type="InterPro" id="IPR003646">
    <property type="entry name" value="SH3-like_bac-type"/>
</dbReference>
<gene>
    <name evidence="4" type="ORF">BU52_19460</name>
</gene>
<comment type="caution">
    <text evidence="4">The sequence shown here is derived from an EMBL/GenBank/DDBJ whole genome shotgun (WGS) entry which is preliminary data.</text>
</comment>
<dbReference type="STRING" id="55952.BU52_19460"/>
<dbReference type="AlphaFoldDB" id="A0A081XPE9"/>
<keyword evidence="5" id="KW-1185">Reference proteome</keyword>
<dbReference type="Proteomes" id="UP000028341">
    <property type="component" value="Unassembled WGS sequence"/>
</dbReference>
<evidence type="ECO:0000256" key="2">
    <source>
        <dbReference type="SAM" id="SignalP"/>
    </source>
</evidence>
<feature type="compositionally biased region" description="Gly residues" evidence="1">
    <location>
        <begin position="44"/>
        <end position="56"/>
    </location>
</feature>
<feature type="signal peptide" evidence="2">
    <location>
        <begin position="1"/>
        <end position="19"/>
    </location>
</feature>
<reference evidence="4 5" key="1">
    <citation type="submission" date="2014-02" db="EMBL/GenBank/DDBJ databases">
        <title>The genome announcement of Streptomyces toyocaensis NRRL15009.</title>
        <authorList>
            <person name="Hong H.-J."/>
            <person name="Kwun M.J."/>
        </authorList>
    </citation>
    <scope>NUCLEOTIDE SEQUENCE [LARGE SCALE GENOMIC DNA]</scope>
    <source>
        <strain evidence="4 5">NRRL 15009</strain>
    </source>
</reference>
<feature type="compositionally biased region" description="Low complexity" evidence="1">
    <location>
        <begin position="28"/>
        <end position="43"/>
    </location>
</feature>
<dbReference type="EMBL" id="JFCB01000017">
    <property type="protein sequence ID" value="KES05422.1"/>
    <property type="molecule type" value="Genomic_DNA"/>
</dbReference>
<sequence length="161" mass="16438">MALAAGALAVATAVSPAFAADDPGQGDQGNWNQQGGNGDDYQQGGNGDQQGGGGNGDYDSGSNQQGGGGNGDWSNQAGGNHGNQGRYKGVVTAQSLALRSAPNRGSQIIRYAHKGDVVSIFCKVPGDKVNGNPLWYLLTDGTWAWGPAAHIDNIGPAPRWC</sequence>
<proteinExistence type="predicted"/>
<feature type="chain" id="PRO_5001766883" description="SH3b domain-containing protein" evidence="2">
    <location>
        <begin position="20"/>
        <end position="161"/>
    </location>
</feature>
<feature type="domain" description="SH3b" evidence="3">
    <location>
        <begin position="95"/>
        <end position="151"/>
    </location>
</feature>